<organism evidence="2 3">
    <name type="scientific">Ponticaulis profundi</name>
    <dbReference type="NCBI Taxonomy" id="2665222"/>
    <lineage>
        <taxon>Bacteria</taxon>
        <taxon>Pseudomonadati</taxon>
        <taxon>Pseudomonadota</taxon>
        <taxon>Alphaproteobacteria</taxon>
        <taxon>Hyphomonadales</taxon>
        <taxon>Hyphomonadaceae</taxon>
        <taxon>Ponticaulis</taxon>
    </lineage>
</organism>
<feature type="compositionally biased region" description="Basic and acidic residues" evidence="1">
    <location>
        <begin position="131"/>
        <end position="142"/>
    </location>
</feature>
<proteinExistence type="predicted"/>
<name>A0ABW1S9E8_9PROT</name>
<comment type="caution">
    <text evidence="2">The sequence shown here is derived from an EMBL/GenBank/DDBJ whole genome shotgun (WGS) entry which is preliminary data.</text>
</comment>
<protein>
    <submittedName>
        <fullName evidence="2">Helix-turn-helix domain-containing protein</fullName>
    </submittedName>
</protein>
<evidence type="ECO:0000313" key="3">
    <source>
        <dbReference type="Proteomes" id="UP001596303"/>
    </source>
</evidence>
<gene>
    <name evidence="2" type="ORF">ACFQDM_09455</name>
</gene>
<accession>A0ABW1S9E8</accession>
<sequence>MSNLQALEKAPKGQWVQTERKAHEAWAKLIRKSPLAAQIMHVLTARVDTHNAVVISQKNLARLVEGSERGVRDALKLLTTDNWLEIRQIGGRGTVNAHIINDRVAWSGKRDGIRYSLFSAAVILSDDEQPDADHLDNQEPLRRLPSAFAGEQQLPSGDGLPPVSQPFFDGLEPDLPTKLEEK</sequence>
<feature type="region of interest" description="Disordered" evidence="1">
    <location>
        <begin position="129"/>
        <end position="182"/>
    </location>
</feature>
<dbReference type="RefSeq" id="WP_245008590.1">
    <property type="nucleotide sequence ID" value="NZ_JBHSSW010000011.1"/>
</dbReference>
<evidence type="ECO:0000313" key="2">
    <source>
        <dbReference type="EMBL" id="MFC6198305.1"/>
    </source>
</evidence>
<dbReference type="Proteomes" id="UP001596303">
    <property type="component" value="Unassembled WGS sequence"/>
</dbReference>
<evidence type="ECO:0000256" key="1">
    <source>
        <dbReference type="SAM" id="MobiDB-lite"/>
    </source>
</evidence>
<keyword evidence="3" id="KW-1185">Reference proteome</keyword>
<dbReference type="EMBL" id="JBHSSW010000011">
    <property type="protein sequence ID" value="MFC6198305.1"/>
    <property type="molecule type" value="Genomic_DNA"/>
</dbReference>
<reference evidence="3" key="1">
    <citation type="journal article" date="2019" name="Int. J. Syst. Evol. Microbiol.">
        <title>The Global Catalogue of Microorganisms (GCM) 10K type strain sequencing project: providing services to taxonomists for standard genome sequencing and annotation.</title>
        <authorList>
            <consortium name="The Broad Institute Genomics Platform"/>
            <consortium name="The Broad Institute Genome Sequencing Center for Infectious Disease"/>
            <person name="Wu L."/>
            <person name="Ma J."/>
        </authorList>
    </citation>
    <scope>NUCLEOTIDE SEQUENCE [LARGE SCALE GENOMIC DNA]</scope>
    <source>
        <strain evidence="3">CGMCC-1.15741</strain>
    </source>
</reference>